<feature type="region of interest" description="Disordered" evidence="2">
    <location>
        <begin position="1279"/>
        <end position="1306"/>
    </location>
</feature>
<keyword evidence="4" id="KW-0966">Cell projection</keyword>
<keyword evidence="1" id="KW-0175">Coiled coil</keyword>
<dbReference type="GO" id="GO:0007018">
    <property type="term" value="P:microtubule-based movement"/>
    <property type="evidence" value="ECO:0007669"/>
    <property type="project" value="InterPro"/>
</dbReference>
<sequence>MAKKSRREKAEKSERGHDKSRAPAAVLEDLRQPLAQWWQAVGGYLKDLTALRASLLLWLSPTYISPPISIVVVQREGAMEHLSQDAVRTFLNLRLAQLDGFSSSDLTEPELMEATAWLEDQEVKTMFAWMEPNGDTKQLVQFTSRSAEGEAASSAEARLPAPIRSGAVKEFVYFFKRDPSQITSSTLNEQILFGCNRGPLLDSLLNQMNNIYVPVALAEHGWPDNVRKVGVWGVEFECSKGSTVLYIPQDNFANLEVASKDKDVVQRLKVALIHWHRQIKEVTTQQDSANEGENNGPLDEIEFWNARDKNLSRLHEQLQSKKLQEILTVLEHAKSGWLKKFRALEEDIKNGSSEAKENLRFLNFLKEPCEKLAAATPPEIPAILPELLNYVRMIWSISTHYQKEDRISGLLRKMSNEIIKRCQATIDLSDIFAGKVETSMVKLQQCIDCGREWKRAYQKTVRLLSKNTDRPWTFPEGSIFLQIDAFVQRCCDLLEVCQGLQQFACRFRGQAMPAFGGTKAGEISNSIYEIEDNFLKNLSRLQYPHVDYDILDVRAPKWPDHFGAFKNQMRDLEVMYMNVINSAFEGVGTVQTACQVLDSFYQLAKRERVKAFVEKKGETLYNVFLNELNHNIKREFDQFRKAPPLPVLQGHPNFAGAAFGLPGEGAFISAPLSRMPAGPSDIELLRAEVLALQAEVIKLRARVAALEADRFELVEEVDRVGPAAEASGAATFAAASPATLDREDICKRVGEFLMSAEVGDEGIDGRTFFVYDNETADEEYLAGALEIPSAEGEAPEVLEVIFVCQLEERTLVAVPQVAWNRRAGSRKLPPGALVRATAVDVAAASRTSRAEREPHVRIKLWLGYLEAGLVGATRFDGELEPTYPFVAGGGDDGYLPLAEALVEVAKDKFQFYTAESGETAPVAPAAASGEGRLARLEATMESMALTVKALGEQMVKAGTPTVAEGAAPKNVAANPAQDPSPALASVAALPGLDPGVVQSALSAGVGRKALEEMSNLLAANPARRLREPAAALQTVNELGESDGEAEAKAAVAVSGLAPRAAASAPPDPLAAVLVKLTALVEDLHLSKSQRGSRLEQALDGAGSGTGGGESSGVSARKNSVARRALRQALRESPEEIFQNIEKLMLEDLTSTTMTPGMPMPSLSARAWLENRSRLTNYQASVRSAWGVGGILDCLIQGREKEARARACLMLVQADQVALDKGAWTLASEISLEQQPPFHSFAAHSHADVSEQPLSRLLEPRWAEIFLHHLQDTENYLEKRRKLQKNKAQASDETADPAAKAKAKAKA</sequence>
<feature type="compositionally biased region" description="Basic and acidic residues" evidence="2">
    <location>
        <begin position="8"/>
        <end position="21"/>
    </location>
</feature>
<dbReference type="InterPro" id="IPR026983">
    <property type="entry name" value="DHC"/>
</dbReference>
<keyword evidence="4" id="KW-0969">Cilium</keyword>
<name>A0A1Q9EV07_SYMMI</name>
<dbReference type="OrthoDB" id="10251809at2759"/>
<dbReference type="Pfam" id="PF08385">
    <property type="entry name" value="DHC_N1"/>
    <property type="match status" value="1"/>
</dbReference>
<feature type="coiled-coil region" evidence="1">
    <location>
        <begin position="682"/>
        <end position="709"/>
    </location>
</feature>
<dbReference type="Proteomes" id="UP000186817">
    <property type="component" value="Unassembled WGS sequence"/>
</dbReference>
<feature type="compositionally biased region" description="Gly residues" evidence="2">
    <location>
        <begin position="1101"/>
        <end position="1110"/>
    </location>
</feature>
<comment type="caution">
    <text evidence="4">The sequence shown here is derived from an EMBL/GenBank/DDBJ whole genome shotgun (WGS) entry which is preliminary data.</text>
</comment>
<dbReference type="EMBL" id="LSRX01000062">
    <property type="protein sequence ID" value="OLQ11258.1"/>
    <property type="molecule type" value="Genomic_DNA"/>
</dbReference>
<dbReference type="PANTHER" id="PTHR46532">
    <property type="entry name" value="MALE FERTILITY FACTOR KL5"/>
    <property type="match status" value="1"/>
</dbReference>
<dbReference type="InterPro" id="IPR013594">
    <property type="entry name" value="Dynein_heavy_tail"/>
</dbReference>
<dbReference type="GO" id="GO:0005858">
    <property type="term" value="C:axonemal dynein complex"/>
    <property type="evidence" value="ECO:0007669"/>
    <property type="project" value="TreeGrafter"/>
</dbReference>
<keyword evidence="5" id="KW-1185">Reference proteome</keyword>
<protein>
    <submittedName>
        <fullName evidence="4">Dynein-1-beta heavy chain, flagellar inner arm I1 complex</fullName>
    </submittedName>
</protein>
<evidence type="ECO:0000313" key="5">
    <source>
        <dbReference type="Proteomes" id="UP000186817"/>
    </source>
</evidence>
<accession>A0A1Q9EV07</accession>
<feature type="region of interest" description="Disordered" evidence="2">
    <location>
        <begin position="1"/>
        <end position="24"/>
    </location>
</feature>
<feature type="domain" description="Dynein heavy chain tail" evidence="3">
    <location>
        <begin position="265"/>
        <end position="658"/>
    </location>
</feature>
<feature type="region of interest" description="Disordered" evidence="2">
    <location>
        <begin position="1090"/>
        <end position="1117"/>
    </location>
</feature>
<reference evidence="4 5" key="1">
    <citation type="submission" date="2016-02" db="EMBL/GenBank/DDBJ databases">
        <title>Genome analysis of coral dinoflagellate symbionts highlights evolutionary adaptations to a symbiotic lifestyle.</title>
        <authorList>
            <person name="Aranda M."/>
            <person name="Li Y."/>
            <person name="Liew Y.J."/>
            <person name="Baumgarten S."/>
            <person name="Simakov O."/>
            <person name="Wilson M."/>
            <person name="Piel J."/>
            <person name="Ashoor H."/>
            <person name="Bougouffa S."/>
            <person name="Bajic V.B."/>
            <person name="Ryu T."/>
            <person name="Ravasi T."/>
            <person name="Bayer T."/>
            <person name="Micklem G."/>
            <person name="Kim H."/>
            <person name="Bhak J."/>
            <person name="Lajeunesse T.C."/>
            <person name="Voolstra C.R."/>
        </authorList>
    </citation>
    <scope>NUCLEOTIDE SEQUENCE [LARGE SCALE GENOMIC DNA]</scope>
    <source>
        <strain evidence="4 5">CCMP2467</strain>
    </source>
</reference>
<organism evidence="4 5">
    <name type="scientific">Symbiodinium microadriaticum</name>
    <name type="common">Dinoflagellate</name>
    <name type="synonym">Zooxanthella microadriatica</name>
    <dbReference type="NCBI Taxonomy" id="2951"/>
    <lineage>
        <taxon>Eukaryota</taxon>
        <taxon>Sar</taxon>
        <taxon>Alveolata</taxon>
        <taxon>Dinophyceae</taxon>
        <taxon>Suessiales</taxon>
        <taxon>Symbiodiniaceae</taxon>
        <taxon>Symbiodinium</taxon>
    </lineage>
</organism>
<proteinExistence type="predicted"/>
<evidence type="ECO:0000313" key="4">
    <source>
        <dbReference type="EMBL" id="OLQ11258.1"/>
    </source>
</evidence>
<evidence type="ECO:0000256" key="2">
    <source>
        <dbReference type="SAM" id="MobiDB-lite"/>
    </source>
</evidence>
<evidence type="ECO:0000259" key="3">
    <source>
        <dbReference type="Pfam" id="PF08385"/>
    </source>
</evidence>
<dbReference type="GO" id="GO:0045505">
    <property type="term" value="F:dynein intermediate chain binding"/>
    <property type="evidence" value="ECO:0007669"/>
    <property type="project" value="InterPro"/>
</dbReference>
<gene>
    <name evidence="4" type="primary">DHC10</name>
    <name evidence="4" type="ORF">AK812_SmicGene4933</name>
</gene>
<keyword evidence="4" id="KW-0282">Flagellum</keyword>
<evidence type="ECO:0000256" key="1">
    <source>
        <dbReference type="SAM" id="Coils"/>
    </source>
</evidence>
<dbReference type="PANTHER" id="PTHR46532:SF11">
    <property type="entry name" value="DYNEIN AXONEMAL HEAVY CHAIN 12"/>
    <property type="match status" value="1"/>
</dbReference>
<dbReference type="GO" id="GO:0051959">
    <property type="term" value="F:dynein light intermediate chain binding"/>
    <property type="evidence" value="ECO:0007669"/>
    <property type="project" value="InterPro"/>
</dbReference>